<dbReference type="CDD" id="cd18161">
    <property type="entry name" value="REC_hyHK_blue-like"/>
    <property type="match status" value="1"/>
</dbReference>
<dbReference type="InterPro" id="IPR013656">
    <property type="entry name" value="PAS_4"/>
</dbReference>
<keyword evidence="7" id="KW-0067">ATP-binding</keyword>
<evidence type="ECO:0000256" key="2">
    <source>
        <dbReference type="ARBA" id="ARBA00012438"/>
    </source>
</evidence>
<evidence type="ECO:0000313" key="15">
    <source>
        <dbReference type="Proteomes" id="UP000316801"/>
    </source>
</evidence>
<comment type="caution">
    <text evidence="14">The sequence shown here is derived from an EMBL/GenBank/DDBJ whole genome shotgun (WGS) entry which is preliminary data.</text>
</comment>
<proteinExistence type="predicted"/>
<dbReference type="InterPro" id="IPR013767">
    <property type="entry name" value="PAS_fold"/>
</dbReference>
<dbReference type="SMART" id="SM00448">
    <property type="entry name" value="REC"/>
    <property type="match status" value="1"/>
</dbReference>
<dbReference type="GO" id="GO:0000155">
    <property type="term" value="F:phosphorelay sensor kinase activity"/>
    <property type="evidence" value="ECO:0007669"/>
    <property type="project" value="InterPro"/>
</dbReference>
<name>A0A549TB39_9HYPH</name>
<organism evidence="14 15">
    <name type="scientific">Rhizobium straminoryzae</name>
    <dbReference type="NCBI Taxonomy" id="1387186"/>
    <lineage>
        <taxon>Bacteria</taxon>
        <taxon>Pseudomonadati</taxon>
        <taxon>Pseudomonadota</taxon>
        <taxon>Alphaproteobacteria</taxon>
        <taxon>Hyphomicrobiales</taxon>
        <taxon>Rhizobiaceae</taxon>
        <taxon>Rhizobium/Agrobacterium group</taxon>
        <taxon>Rhizobium</taxon>
    </lineage>
</organism>
<dbReference type="InterPro" id="IPR001610">
    <property type="entry name" value="PAC"/>
</dbReference>
<dbReference type="SUPFAM" id="SSF55785">
    <property type="entry name" value="PYP-like sensor domain (PAS domain)"/>
    <property type="match status" value="3"/>
</dbReference>
<dbReference type="SMART" id="SM00086">
    <property type="entry name" value="PAC"/>
    <property type="match status" value="3"/>
</dbReference>
<dbReference type="InterPro" id="IPR003018">
    <property type="entry name" value="GAF"/>
</dbReference>
<dbReference type="EC" id="2.7.13.3" evidence="2"/>
<evidence type="ECO:0000256" key="7">
    <source>
        <dbReference type="ARBA" id="ARBA00022840"/>
    </source>
</evidence>
<dbReference type="Gene3D" id="1.10.287.130">
    <property type="match status" value="1"/>
</dbReference>
<evidence type="ECO:0000313" key="14">
    <source>
        <dbReference type="EMBL" id="TRL39072.1"/>
    </source>
</evidence>
<dbReference type="InterPro" id="IPR003661">
    <property type="entry name" value="HisK_dim/P_dom"/>
</dbReference>
<evidence type="ECO:0000256" key="3">
    <source>
        <dbReference type="ARBA" id="ARBA00022553"/>
    </source>
</evidence>
<evidence type="ECO:0000259" key="13">
    <source>
        <dbReference type="PROSITE" id="PS50113"/>
    </source>
</evidence>
<evidence type="ECO:0000256" key="5">
    <source>
        <dbReference type="ARBA" id="ARBA00022741"/>
    </source>
</evidence>
<feature type="domain" description="PAC" evidence="13">
    <location>
        <begin position="117"/>
        <end position="170"/>
    </location>
</feature>
<feature type="domain" description="PAS" evidence="12">
    <location>
        <begin position="469"/>
        <end position="539"/>
    </location>
</feature>
<evidence type="ECO:0000256" key="6">
    <source>
        <dbReference type="ARBA" id="ARBA00022777"/>
    </source>
</evidence>
<dbReference type="Pfam" id="PF08448">
    <property type="entry name" value="PAS_4"/>
    <property type="match status" value="1"/>
</dbReference>
<dbReference type="AlphaFoldDB" id="A0A549TB39"/>
<dbReference type="GO" id="GO:0006355">
    <property type="term" value="P:regulation of DNA-templated transcription"/>
    <property type="evidence" value="ECO:0007669"/>
    <property type="project" value="InterPro"/>
</dbReference>
<dbReference type="SMART" id="SM00387">
    <property type="entry name" value="HATPase_c"/>
    <property type="match status" value="1"/>
</dbReference>
<dbReference type="Gene3D" id="3.40.50.2300">
    <property type="match status" value="1"/>
</dbReference>
<evidence type="ECO:0000256" key="9">
    <source>
        <dbReference type="PROSITE-ProRule" id="PRU00169"/>
    </source>
</evidence>
<dbReference type="CDD" id="cd00082">
    <property type="entry name" value="HisKA"/>
    <property type="match status" value="1"/>
</dbReference>
<accession>A0A549TB39</accession>
<evidence type="ECO:0000259" key="11">
    <source>
        <dbReference type="PROSITE" id="PS50110"/>
    </source>
</evidence>
<dbReference type="InterPro" id="IPR003594">
    <property type="entry name" value="HATPase_dom"/>
</dbReference>
<dbReference type="Gene3D" id="3.30.450.20">
    <property type="entry name" value="PAS domain"/>
    <property type="match status" value="3"/>
</dbReference>
<dbReference type="SUPFAM" id="SSF47384">
    <property type="entry name" value="Homodimeric domain of signal transducing histidine kinase"/>
    <property type="match status" value="1"/>
</dbReference>
<reference evidence="14 15" key="1">
    <citation type="submission" date="2019-07" db="EMBL/GenBank/DDBJ databases">
        <title>Ln-dependent methylotrophs.</title>
        <authorList>
            <person name="Tani A."/>
        </authorList>
    </citation>
    <scope>NUCLEOTIDE SEQUENCE [LARGE SCALE GENOMIC DNA]</scope>
    <source>
        <strain evidence="14 15">SM12</strain>
    </source>
</reference>
<dbReference type="SMART" id="SM00065">
    <property type="entry name" value="GAF"/>
    <property type="match status" value="1"/>
</dbReference>
<keyword evidence="8" id="KW-0902">Two-component regulatory system</keyword>
<dbReference type="SUPFAM" id="SSF52172">
    <property type="entry name" value="CheY-like"/>
    <property type="match status" value="1"/>
</dbReference>
<dbReference type="Pfam" id="PF00072">
    <property type="entry name" value="Response_reg"/>
    <property type="match status" value="1"/>
</dbReference>
<dbReference type="InterPro" id="IPR001789">
    <property type="entry name" value="Sig_transdc_resp-reg_receiver"/>
</dbReference>
<keyword evidence="15" id="KW-1185">Reference proteome</keyword>
<dbReference type="PROSITE" id="PS50109">
    <property type="entry name" value="HIS_KIN"/>
    <property type="match status" value="1"/>
</dbReference>
<keyword evidence="3 9" id="KW-0597">Phosphoprotein</keyword>
<dbReference type="PROSITE" id="PS50113">
    <property type="entry name" value="PAC"/>
    <property type="match status" value="2"/>
</dbReference>
<dbReference type="Gene3D" id="3.30.565.10">
    <property type="entry name" value="Histidine kinase-like ATPase, C-terminal domain"/>
    <property type="match status" value="1"/>
</dbReference>
<keyword evidence="6" id="KW-0418">Kinase</keyword>
<dbReference type="SUPFAM" id="SSF55874">
    <property type="entry name" value="ATPase domain of HSP90 chaperone/DNA topoisomerase II/histidine kinase"/>
    <property type="match status" value="1"/>
</dbReference>
<feature type="domain" description="Response regulatory" evidence="11">
    <location>
        <begin position="856"/>
        <end position="972"/>
    </location>
</feature>
<comment type="catalytic activity">
    <reaction evidence="1">
        <text>ATP + protein L-histidine = ADP + protein N-phospho-L-histidine.</text>
        <dbReference type="EC" id="2.7.13.3"/>
    </reaction>
</comment>
<dbReference type="InterPro" id="IPR029016">
    <property type="entry name" value="GAF-like_dom_sf"/>
</dbReference>
<dbReference type="PROSITE" id="PS50112">
    <property type="entry name" value="PAS"/>
    <property type="match status" value="1"/>
</dbReference>
<feature type="domain" description="Histidine kinase" evidence="10">
    <location>
        <begin position="607"/>
        <end position="831"/>
    </location>
</feature>
<evidence type="ECO:0000259" key="12">
    <source>
        <dbReference type="PROSITE" id="PS50112"/>
    </source>
</evidence>
<dbReference type="PANTHER" id="PTHR43065:SF42">
    <property type="entry name" value="TWO-COMPONENT SENSOR PPRA"/>
    <property type="match status" value="1"/>
</dbReference>
<dbReference type="PRINTS" id="PR00344">
    <property type="entry name" value="BCTRLSENSOR"/>
</dbReference>
<feature type="modified residue" description="4-aspartylphosphate" evidence="9">
    <location>
        <position position="906"/>
    </location>
</feature>
<keyword evidence="4" id="KW-0808">Transferase</keyword>
<dbReference type="Pfam" id="PF01590">
    <property type="entry name" value="GAF"/>
    <property type="match status" value="1"/>
</dbReference>
<dbReference type="EMBL" id="VJMG01000024">
    <property type="protein sequence ID" value="TRL39072.1"/>
    <property type="molecule type" value="Genomic_DNA"/>
</dbReference>
<feature type="domain" description="PAC" evidence="13">
    <location>
        <begin position="242"/>
        <end position="294"/>
    </location>
</feature>
<dbReference type="InterPro" id="IPR036097">
    <property type="entry name" value="HisK_dim/P_sf"/>
</dbReference>
<protein>
    <recommendedName>
        <fullName evidence="2">histidine kinase</fullName>
        <ecNumber evidence="2">2.7.13.3</ecNumber>
    </recommendedName>
</protein>
<evidence type="ECO:0000256" key="1">
    <source>
        <dbReference type="ARBA" id="ARBA00000085"/>
    </source>
</evidence>
<dbReference type="Pfam" id="PF00989">
    <property type="entry name" value="PAS"/>
    <property type="match status" value="1"/>
</dbReference>
<evidence type="ECO:0000256" key="8">
    <source>
        <dbReference type="ARBA" id="ARBA00023012"/>
    </source>
</evidence>
<dbReference type="SMART" id="SM00091">
    <property type="entry name" value="PAS"/>
    <property type="match status" value="1"/>
</dbReference>
<dbReference type="RefSeq" id="WP_143125171.1">
    <property type="nucleotide sequence ID" value="NZ_VJMG01000024.1"/>
</dbReference>
<dbReference type="Proteomes" id="UP000316801">
    <property type="component" value="Unassembled WGS sequence"/>
</dbReference>
<evidence type="ECO:0000259" key="10">
    <source>
        <dbReference type="PROSITE" id="PS50109"/>
    </source>
</evidence>
<gene>
    <name evidence="14" type="ORF">FNA46_10610</name>
</gene>
<evidence type="ECO:0000256" key="4">
    <source>
        <dbReference type="ARBA" id="ARBA00022679"/>
    </source>
</evidence>
<dbReference type="Pfam" id="PF02518">
    <property type="entry name" value="HATPase_c"/>
    <property type="match status" value="1"/>
</dbReference>
<dbReference type="InterPro" id="IPR036890">
    <property type="entry name" value="HATPase_C_sf"/>
</dbReference>
<dbReference type="PANTHER" id="PTHR43065">
    <property type="entry name" value="SENSOR HISTIDINE KINASE"/>
    <property type="match status" value="1"/>
</dbReference>
<sequence length="974" mass="106802">MAADGMTGSGFSFPAGGGQMGALIRGFDWVATSLGPIEQWPQSLKSVTSMLLLSPVPIVLLWGEDGVMIYNDAYSVFAGDRHPQLLGSKVREGWAEVAEFNDNVMRVGLSGGTLAYRNQELTLIRNGRPEPVWMNLDYSPVVDESGKPAGVIAIVVETTQNVIAERRLRESENRFRALTLATSDAVYRLSADWVEMRQLDGRGFLANLYRPSSRWIEEYLPVEDRPAIGAAIARSIRTRRPFQMEHRIRKADGSIGWVLSRAVPVADGSGEIVEWFGAATDVTERHRAEARREALIRLTREIQSLWDAEEIALSAARIIGETLEASRAGYGTVDEALESFTIVKAWNAEGITDVRENLNLKLLPGIVQDVLNDRIAVVNDVLEDPRVQPAVEHLLSRSARALVNVGIVEKGRIVAVFFVNSNSVRQWSGEDTEFIREVASRAHTAIERVRAEHALQKLASSLEADVEQRTRERDRIWHNTQDLNVVVDKNGIFHAVNPAVTKLLGWTEAEVLGRHLFDFIIPEDHEATLSTFAINLTGEFPPFENRYRHKEGGHRWISWVAGADGDLIYGSGRDVTREKEAAAALAASEEALRQAQKMEAVGQLTGGLAHDFNNILAGISGSLELILLRLTQGRISDAERYVGAAQGATKRAAALTHRLLAFSRRQTLDPRPTDPNALVAGMEELIRRSVGPEISVETELQPDLWHTLVDPGQLENALLNLSINARDAIVGSGRLIIRTRNQQLSAQAAAERNLKPGDYVVLSVSDNGTGMTPDVASRAFDPFFTTKPIGQGTGLGLSMIYGFARQSGGHALIVTEPGRGTEVFIYLPRHGIDAVAADAPQTTMEKVPLAQGAGETVLVVDDEPLVRILITEVLEELGYKALEAGEASEALPHLESGERIDLMVTDVGLPNGINGRQLADAARTLRPGLKILFITGYAENAVLNQNNLEPGMYVMTKPFAMDALANRIRQLIRE</sequence>
<dbReference type="InterPro" id="IPR035965">
    <property type="entry name" value="PAS-like_dom_sf"/>
</dbReference>
<dbReference type="InterPro" id="IPR000014">
    <property type="entry name" value="PAS"/>
</dbReference>
<dbReference type="SUPFAM" id="SSF55781">
    <property type="entry name" value="GAF domain-like"/>
    <property type="match status" value="1"/>
</dbReference>
<dbReference type="Pfam" id="PF00512">
    <property type="entry name" value="HisKA"/>
    <property type="match status" value="1"/>
</dbReference>
<dbReference type="InterPro" id="IPR011006">
    <property type="entry name" value="CheY-like_superfamily"/>
</dbReference>
<dbReference type="Gene3D" id="3.30.450.40">
    <property type="match status" value="1"/>
</dbReference>
<dbReference type="Pfam" id="PF08447">
    <property type="entry name" value="PAS_3"/>
    <property type="match status" value="1"/>
</dbReference>
<dbReference type="InterPro" id="IPR004358">
    <property type="entry name" value="Sig_transdc_His_kin-like_C"/>
</dbReference>
<dbReference type="InterPro" id="IPR000700">
    <property type="entry name" value="PAS-assoc_C"/>
</dbReference>
<dbReference type="SMART" id="SM00388">
    <property type="entry name" value="HisKA"/>
    <property type="match status" value="1"/>
</dbReference>
<dbReference type="InterPro" id="IPR013655">
    <property type="entry name" value="PAS_fold_3"/>
</dbReference>
<dbReference type="NCBIfam" id="TIGR00229">
    <property type="entry name" value="sensory_box"/>
    <property type="match status" value="2"/>
</dbReference>
<dbReference type="PROSITE" id="PS50110">
    <property type="entry name" value="RESPONSE_REGULATORY"/>
    <property type="match status" value="1"/>
</dbReference>
<dbReference type="GO" id="GO:0005524">
    <property type="term" value="F:ATP binding"/>
    <property type="evidence" value="ECO:0007669"/>
    <property type="project" value="UniProtKB-KW"/>
</dbReference>
<dbReference type="InterPro" id="IPR005467">
    <property type="entry name" value="His_kinase_dom"/>
</dbReference>
<dbReference type="CDD" id="cd00130">
    <property type="entry name" value="PAS"/>
    <property type="match status" value="2"/>
</dbReference>
<keyword evidence="5" id="KW-0547">Nucleotide-binding</keyword>